<dbReference type="PANTHER" id="PTHR45947:SF3">
    <property type="entry name" value="SULFOQUINOVOSYL TRANSFERASE SQD2"/>
    <property type="match status" value="1"/>
</dbReference>
<keyword evidence="4" id="KW-1185">Reference proteome</keyword>
<organism evidence="3 4">
    <name type="scientific">Persicobacter diffluens</name>
    <dbReference type="NCBI Taxonomy" id="981"/>
    <lineage>
        <taxon>Bacteria</taxon>
        <taxon>Pseudomonadati</taxon>
        <taxon>Bacteroidota</taxon>
        <taxon>Cytophagia</taxon>
        <taxon>Cytophagales</taxon>
        <taxon>Persicobacteraceae</taxon>
        <taxon>Persicobacter</taxon>
    </lineage>
</organism>
<name>A0AAN5AK44_9BACT</name>
<proteinExistence type="predicted"/>
<comment type="caution">
    <text evidence="3">The sequence shown here is derived from an EMBL/GenBank/DDBJ whole genome shotgun (WGS) entry which is preliminary data.</text>
</comment>
<dbReference type="PANTHER" id="PTHR45947">
    <property type="entry name" value="SULFOQUINOVOSYL TRANSFERASE SQD2"/>
    <property type="match status" value="1"/>
</dbReference>
<dbReference type="InterPro" id="IPR001296">
    <property type="entry name" value="Glyco_trans_1"/>
</dbReference>
<dbReference type="RefSeq" id="WP_338237033.1">
    <property type="nucleotide sequence ID" value="NZ_BQKE01000001.1"/>
</dbReference>
<dbReference type="InterPro" id="IPR050194">
    <property type="entry name" value="Glycosyltransferase_grp1"/>
</dbReference>
<dbReference type="Pfam" id="PF00534">
    <property type="entry name" value="Glycos_transf_1"/>
    <property type="match status" value="1"/>
</dbReference>
<evidence type="ECO:0000313" key="4">
    <source>
        <dbReference type="Proteomes" id="UP001310022"/>
    </source>
</evidence>
<sequence length="404" mass="46584">MIKDILYLIGGRSFTNNNLGRKISEVIETLNLVGFRLDTFFGGDLEKTKSLPFSYGAQKYHDSQVSKLKRNDFLKPLIISVSELKDIIHDRKVFSELYKKKGRYKLVWERSSRLHWAGLRYAKRIGVPFVLEWKDHLIDYKWSLFKPLALYIERKKLLEASDIVVESTVLKEELIRNEGIEEDKIHVALNAVNTDEFSARGIDSEIITQYNLPTDKLIVGYIGSYAFYHNTELLVDALSEILKRRTDVFFWLVGNGKDYHLCKDKAKELSIPQENILFSDGVPKEKVPEILRAIDIAVLPGSTDIICPIKIMEYMAAEKAVIAPDYQCNREVIRHGENGVLFEPKSVNSFLNELNWLMGEPVSREKIAKEARVYVATHLSWEQTWGRVARKIVEKYEVGDKSHN</sequence>
<accession>A0AAN5AK44</accession>
<feature type="domain" description="Glycosyltransferase subfamily 4-like N-terminal" evidence="2">
    <location>
        <begin position="100"/>
        <end position="196"/>
    </location>
</feature>
<feature type="domain" description="Glycosyl transferase family 1" evidence="1">
    <location>
        <begin position="205"/>
        <end position="372"/>
    </location>
</feature>
<dbReference type="Gene3D" id="3.40.50.2000">
    <property type="entry name" value="Glycogen Phosphorylase B"/>
    <property type="match status" value="2"/>
</dbReference>
<dbReference type="InterPro" id="IPR028098">
    <property type="entry name" value="Glyco_trans_4-like_N"/>
</dbReference>
<evidence type="ECO:0000259" key="2">
    <source>
        <dbReference type="Pfam" id="PF13439"/>
    </source>
</evidence>
<dbReference type="Proteomes" id="UP001310022">
    <property type="component" value="Unassembled WGS sequence"/>
</dbReference>
<protein>
    <submittedName>
        <fullName evidence="3">Uncharacterized protein</fullName>
    </submittedName>
</protein>
<gene>
    <name evidence="3" type="ORF">PEDI_20490</name>
</gene>
<dbReference type="CDD" id="cd03794">
    <property type="entry name" value="GT4_WbuB-like"/>
    <property type="match status" value="1"/>
</dbReference>
<dbReference type="Pfam" id="PF13439">
    <property type="entry name" value="Glyco_transf_4"/>
    <property type="match status" value="1"/>
</dbReference>
<dbReference type="GO" id="GO:0016757">
    <property type="term" value="F:glycosyltransferase activity"/>
    <property type="evidence" value="ECO:0007669"/>
    <property type="project" value="InterPro"/>
</dbReference>
<dbReference type="SUPFAM" id="SSF53756">
    <property type="entry name" value="UDP-Glycosyltransferase/glycogen phosphorylase"/>
    <property type="match status" value="1"/>
</dbReference>
<reference evidence="3 4" key="1">
    <citation type="submission" date="2021-12" db="EMBL/GenBank/DDBJ databases">
        <title>Genome sequencing of bacteria with rrn-lacking chromosome and rrn-plasmid.</title>
        <authorList>
            <person name="Anda M."/>
            <person name="Iwasaki W."/>
        </authorList>
    </citation>
    <scope>NUCLEOTIDE SEQUENCE [LARGE SCALE GENOMIC DNA]</scope>
    <source>
        <strain evidence="3 4">NBRC 15940</strain>
    </source>
</reference>
<dbReference type="EMBL" id="BQKE01000001">
    <property type="protein sequence ID" value="GJM61497.1"/>
    <property type="molecule type" value="Genomic_DNA"/>
</dbReference>
<evidence type="ECO:0000313" key="3">
    <source>
        <dbReference type="EMBL" id="GJM61497.1"/>
    </source>
</evidence>
<dbReference type="AlphaFoldDB" id="A0AAN5AK44"/>
<evidence type="ECO:0000259" key="1">
    <source>
        <dbReference type="Pfam" id="PF00534"/>
    </source>
</evidence>